<name>A0ABT8EAU3_9BACL</name>
<dbReference type="InterPro" id="IPR019635">
    <property type="entry name" value="DUF2500"/>
</dbReference>
<reference evidence="2" key="1">
    <citation type="submission" date="2023-06" db="EMBL/GenBank/DDBJ databases">
        <title>Draft Genome Sequences of Representative Paenibacillus Polymyxa, Bacillus cereus, Fictibacillus sp., and Brevibacillus agri Strains Isolated from Amazonian Dark Earth.</title>
        <authorList>
            <person name="Pellegrinetti T.A."/>
            <person name="Cunha I.C.M."/>
            <person name="Chaves M.G."/>
            <person name="Freitas A.S."/>
            <person name="Silva A.V.R."/>
            <person name="Tsai S.M."/>
            <person name="Mendes L.W."/>
        </authorList>
    </citation>
    <scope>NUCLEOTIDE SEQUENCE</scope>
    <source>
        <strain evidence="2">CENA-BCM004</strain>
    </source>
</reference>
<evidence type="ECO:0000313" key="3">
    <source>
        <dbReference type="Proteomes" id="UP001168694"/>
    </source>
</evidence>
<keyword evidence="1" id="KW-1133">Transmembrane helix</keyword>
<dbReference type="Pfam" id="PF10694">
    <property type="entry name" value="DUF2500"/>
    <property type="match status" value="1"/>
</dbReference>
<gene>
    <name evidence="2" type="ORF">QYF49_18800</name>
</gene>
<dbReference type="Gene3D" id="2.40.50.660">
    <property type="match status" value="1"/>
</dbReference>
<keyword evidence="1" id="KW-0472">Membrane</keyword>
<proteinExistence type="predicted"/>
<dbReference type="RefSeq" id="WP_290401141.1">
    <property type="nucleotide sequence ID" value="NZ_JAUHLN010000004.1"/>
</dbReference>
<accession>A0ABT8EAU3</accession>
<comment type="caution">
    <text evidence="2">The sequence shown here is derived from an EMBL/GenBank/DDBJ whole genome shotgun (WGS) entry which is preliminary data.</text>
</comment>
<evidence type="ECO:0000256" key="1">
    <source>
        <dbReference type="SAM" id="Phobius"/>
    </source>
</evidence>
<keyword evidence="3" id="KW-1185">Reference proteome</keyword>
<feature type="transmembrane region" description="Helical" evidence="1">
    <location>
        <begin position="12"/>
        <end position="34"/>
    </location>
</feature>
<dbReference type="EMBL" id="JAUHLN010000004">
    <property type="protein sequence ID" value="MDN4075023.1"/>
    <property type="molecule type" value="Genomic_DNA"/>
</dbReference>
<sequence length="98" mass="10896">MLDDPTGDFMFQFVPILIGIIAINVISTIVIGIMKGAAQWNHNNNSPVFQLEDGERIELRVKGQEYGMPAEGDTGELSFQGTRYLGFNRSANAEINEY</sequence>
<keyword evidence="1" id="KW-0812">Transmembrane</keyword>
<protein>
    <submittedName>
        <fullName evidence="2">DUF2500 domain-containing protein</fullName>
    </submittedName>
</protein>
<evidence type="ECO:0000313" key="2">
    <source>
        <dbReference type="EMBL" id="MDN4075023.1"/>
    </source>
</evidence>
<dbReference type="Proteomes" id="UP001168694">
    <property type="component" value="Unassembled WGS sequence"/>
</dbReference>
<organism evidence="2 3">
    <name type="scientific">Fictibacillus terranigra</name>
    <dbReference type="NCBI Taxonomy" id="3058424"/>
    <lineage>
        <taxon>Bacteria</taxon>
        <taxon>Bacillati</taxon>
        <taxon>Bacillota</taxon>
        <taxon>Bacilli</taxon>
        <taxon>Bacillales</taxon>
        <taxon>Fictibacillaceae</taxon>
        <taxon>Fictibacillus</taxon>
    </lineage>
</organism>